<dbReference type="SFLD" id="SFLDS00003">
    <property type="entry name" value="Haloacid_Dehalogenase"/>
    <property type="match status" value="1"/>
</dbReference>
<dbReference type="PANTHER" id="PTHR43885:SF1">
    <property type="entry name" value="SUPERFAMILY HYDROLASE, PUTATIVE (AFU_ORTHOLOGUE AFUA_4G13290)-RELATED"/>
    <property type="match status" value="1"/>
</dbReference>
<dbReference type="OrthoDB" id="426235at2759"/>
<accession>A0A1E4SW94</accession>
<protein>
    <recommendedName>
        <fullName evidence="3">HAD-like protein</fullName>
    </recommendedName>
</protein>
<dbReference type="InterPro" id="IPR023214">
    <property type="entry name" value="HAD_sf"/>
</dbReference>
<organism evidence="1 2">
    <name type="scientific">[Candida] arabinofermentans NRRL YB-2248</name>
    <dbReference type="NCBI Taxonomy" id="983967"/>
    <lineage>
        <taxon>Eukaryota</taxon>
        <taxon>Fungi</taxon>
        <taxon>Dikarya</taxon>
        <taxon>Ascomycota</taxon>
        <taxon>Saccharomycotina</taxon>
        <taxon>Pichiomycetes</taxon>
        <taxon>Pichiales</taxon>
        <taxon>Pichiaceae</taxon>
        <taxon>Ogataea</taxon>
        <taxon>Ogataea/Candida clade</taxon>
    </lineage>
</organism>
<dbReference type="EMBL" id="KV453861">
    <property type="protein sequence ID" value="ODV83737.1"/>
    <property type="molecule type" value="Genomic_DNA"/>
</dbReference>
<dbReference type="Gene3D" id="1.10.260.80">
    <property type="match status" value="1"/>
</dbReference>
<dbReference type="Pfam" id="PF13419">
    <property type="entry name" value="HAD_2"/>
    <property type="match status" value="1"/>
</dbReference>
<dbReference type="AlphaFoldDB" id="A0A1E4SW94"/>
<dbReference type="InterPro" id="IPR006439">
    <property type="entry name" value="HAD-SF_hydro_IA"/>
</dbReference>
<name>A0A1E4SW94_9ASCO</name>
<dbReference type="InterPro" id="IPR036412">
    <property type="entry name" value="HAD-like_sf"/>
</dbReference>
<dbReference type="STRING" id="983967.A0A1E4SW94"/>
<dbReference type="NCBIfam" id="TIGR01549">
    <property type="entry name" value="HAD-SF-IA-v1"/>
    <property type="match status" value="1"/>
</dbReference>
<gene>
    <name evidence="1" type="ORF">CANARDRAFT_9301</name>
</gene>
<proteinExistence type="predicted"/>
<evidence type="ECO:0000313" key="2">
    <source>
        <dbReference type="Proteomes" id="UP000094801"/>
    </source>
</evidence>
<sequence length="237" mass="27146">MSKSVSVTKRMVLHPLNSKEIPILGIVFDMDGTLTKPQTYMFKEMREALGIVGKPIDILDKLSSITDPEEKEISELKIKKIEEDTMLKMEPQEGLLDMLEFLKSEKLKFTICTRNLIKPVNHLRSTYLPEINFHEPIVTREFIPPKPSPLPLLHIAKSWDIKPENLIMVGDSRDDMYAGLNAGFSMVLLKHDDNGHLVDEIPDIDFVVQNYHQFVEILKQGFDKKSKIPKEANKSGY</sequence>
<dbReference type="SUPFAM" id="SSF56784">
    <property type="entry name" value="HAD-like"/>
    <property type="match status" value="1"/>
</dbReference>
<evidence type="ECO:0000313" key="1">
    <source>
        <dbReference type="EMBL" id="ODV83737.1"/>
    </source>
</evidence>
<dbReference type="InterPro" id="IPR041492">
    <property type="entry name" value="HAD_2"/>
</dbReference>
<dbReference type="PANTHER" id="PTHR43885">
    <property type="entry name" value="HALOACID DEHALOGENASE-LIKE HYDROLASE"/>
    <property type="match status" value="1"/>
</dbReference>
<reference evidence="2" key="1">
    <citation type="submission" date="2016-04" db="EMBL/GenBank/DDBJ databases">
        <title>Comparative genomics of biotechnologically important yeasts.</title>
        <authorList>
            <consortium name="DOE Joint Genome Institute"/>
            <person name="Riley R."/>
            <person name="Haridas S."/>
            <person name="Wolfe K.H."/>
            <person name="Lopes M.R."/>
            <person name="Hittinger C.T."/>
            <person name="Goker M."/>
            <person name="Salamov A."/>
            <person name="Wisecaver J."/>
            <person name="Long T.M."/>
            <person name="Aerts A.L."/>
            <person name="Barry K."/>
            <person name="Choi C."/>
            <person name="Clum A."/>
            <person name="Coughlan A.Y."/>
            <person name="Deshpande S."/>
            <person name="Douglass A.P."/>
            <person name="Hanson S.J."/>
            <person name="Klenk H.-P."/>
            <person name="Labutti K."/>
            <person name="Lapidus A."/>
            <person name="Lindquist E."/>
            <person name="Lipzen A."/>
            <person name="Meier-Kolthoff J.P."/>
            <person name="Ohm R.A."/>
            <person name="Otillar R.P."/>
            <person name="Pangilinan J."/>
            <person name="Peng Y."/>
            <person name="Rokas A."/>
            <person name="Rosa C.A."/>
            <person name="Scheuner C."/>
            <person name="Sibirny A.A."/>
            <person name="Slot J.C."/>
            <person name="Stielow J.B."/>
            <person name="Sun H."/>
            <person name="Kurtzman C.P."/>
            <person name="Blackwell M."/>
            <person name="Grigoriev I.V."/>
            <person name="Jeffries T.W."/>
        </authorList>
    </citation>
    <scope>NUCLEOTIDE SEQUENCE [LARGE SCALE GENOMIC DNA]</scope>
    <source>
        <strain evidence="2">NRRL YB-2248</strain>
    </source>
</reference>
<dbReference type="GO" id="GO:0016791">
    <property type="term" value="F:phosphatase activity"/>
    <property type="evidence" value="ECO:0007669"/>
    <property type="project" value="UniProtKB-ARBA"/>
</dbReference>
<dbReference type="Gene3D" id="3.40.50.1000">
    <property type="entry name" value="HAD superfamily/HAD-like"/>
    <property type="match status" value="1"/>
</dbReference>
<dbReference type="Proteomes" id="UP000094801">
    <property type="component" value="Unassembled WGS sequence"/>
</dbReference>
<dbReference type="SFLD" id="SFLDG01129">
    <property type="entry name" value="C1.5:_HAD__Beta-PGM__Phosphata"/>
    <property type="match status" value="1"/>
</dbReference>
<keyword evidence="2" id="KW-1185">Reference proteome</keyword>
<evidence type="ECO:0008006" key="3">
    <source>
        <dbReference type="Google" id="ProtNLM"/>
    </source>
</evidence>
<dbReference type="CDD" id="cd01427">
    <property type="entry name" value="HAD_like"/>
    <property type="match status" value="1"/>
</dbReference>